<dbReference type="EMBL" id="VSSQ01103292">
    <property type="protein sequence ID" value="MPN44280.1"/>
    <property type="molecule type" value="Genomic_DNA"/>
</dbReference>
<keyword evidence="1 2" id="KW-0378">Hydrolase</keyword>
<name>A0A645HZD5_9ZZZZ</name>
<protein>
    <submittedName>
        <fullName evidence="2">Tyrosine-protein phosphatase CpsB</fullName>
        <ecNumber evidence="2">3.1.3.48</ecNumber>
    </submittedName>
</protein>
<organism evidence="2">
    <name type="scientific">bioreactor metagenome</name>
    <dbReference type="NCBI Taxonomy" id="1076179"/>
    <lineage>
        <taxon>unclassified sequences</taxon>
        <taxon>metagenomes</taxon>
        <taxon>ecological metagenomes</taxon>
    </lineage>
</organism>
<gene>
    <name evidence="2" type="primary">cpsB_5</name>
    <name evidence="2" type="ORF">SDC9_191842</name>
</gene>
<evidence type="ECO:0000256" key="1">
    <source>
        <dbReference type="ARBA" id="ARBA00022801"/>
    </source>
</evidence>
<dbReference type="AlphaFoldDB" id="A0A645HZD5"/>
<dbReference type="PANTHER" id="PTHR39181:SF1">
    <property type="entry name" value="TYROSINE-PROTEIN PHOSPHATASE YWQE"/>
    <property type="match status" value="1"/>
</dbReference>
<dbReference type="Pfam" id="PF19567">
    <property type="entry name" value="CpsB_CapC"/>
    <property type="match status" value="1"/>
</dbReference>
<dbReference type="InterPro" id="IPR016667">
    <property type="entry name" value="Caps_polysacc_synth_CpsB/CapC"/>
</dbReference>
<evidence type="ECO:0000313" key="2">
    <source>
        <dbReference type="EMBL" id="MPN44280.1"/>
    </source>
</evidence>
<dbReference type="EC" id="3.1.3.48" evidence="2"/>
<accession>A0A645HZD5</accession>
<dbReference type="SUPFAM" id="SSF89550">
    <property type="entry name" value="PHP domain-like"/>
    <property type="match status" value="1"/>
</dbReference>
<dbReference type="InterPro" id="IPR016195">
    <property type="entry name" value="Pol/histidinol_Pase-like"/>
</dbReference>
<dbReference type="PANTHER" id="PTHR39181">
    <property type="entry name" value="TYROSINE-PROTEIN PHOSPHATASE YWQE"/>
    <property type="match status" value="1"/>
</dbReference>
<sequence length="119" mass="13100">MLQTGLTPVIAHIDRYLNHKEDAVKIKELLAMGAVLQMNSRYLLHFLTRRKAVALIRQNAVSLLGSDCHNTTTRPPDLAAAWEIAKSLCGESRLSEMSQLSNTIFESAQSVGQAPQNLA</sequence>
<comment type="caution">
    <text evidence="2">The sequence shown here is derived from an EMBL/GenBank/DDBJ whole genome shotgun (WGS) entry which is preliminary data.</text>
</comment>
<reference evidence="2" key="1">
    <citation type="submission" date="2019-08" db="EMBL/GenBank/DDBJ databases">
        <authorList>
            <person name="Kucharzyk K."/>
            <person name="Murdoch R.W."/>
            <person name="Higgins S."/>
            <person name="Loffler F."/>
        </authorList>
    </citation>
    <scope>NUCLEOTIDE SEQUENCE</scope>
</reference>
<dbReference type="GO" id="GO:0004725">
    <property type="term" value="F:protein tyrosine phosphatase activity"/>
    <property type="evidence" value="ECO:0007669"/>
    <property type="project" value="UniProtKB-EC"/>
</dbReference>
<dbReference type="GO" id="GO:0030145">
    <property type="term" value="F:manganese ion binding"/>
    <property type="evidence" value="ECO:0007669"/>
    <property type="project" value="InterPro"/>
</dbReference>
<dbReference type="Gene3D" id="3.20.20.140">
    <property type="entry name" value="Metal-dependent hydrolases"/>
    <property type="match status" value="1"/>
</dbReference>
<proteinExistence type="predicted"/>